<protein>
    <recommendedName>
        <fullName evidence="3">Divalent-cation tolerance protein CutA</fullName>
    </recommendedName>
</protein>
<comment type="caution">
    <text evidence="1">The sequence shown here is derived from an EMBL/GenBank/DDBJ whole genome shotgun (WGS) entry which is preliminary data.</text>
</comment>
<evidence type="ECO:0000313" key="2">
    <source>
        <dbReference type="Proteomes" id="UP001207654"/>
    </source>
</evidence>
<dbReference type="Proteomes" id="UP001207654">
    <property type="component" value="Unassembled WGS sequence"/>
</dbReference>
<evidence type="ECO:0000313" key="1">
    <source>
        <dbReference type="EMBL" id="MCY1079083.1"/>
    </source>
</evidence>
<reference evidence="1 2" key="1">
    <citation type="submission" date="2022-11" db="EMBL/GenBank/DDBJ databases">
        <title>Minimal conservation of predation-associated metabolite biosynthetic gene clusters underscores biosynthetic potential of Myxococcota including descriptions for ten novel species: Archangium lansinium sp. nov., Myxococcus landrumus sp. nov., Nannocystis bai.</title>
        <authorList>
            <person name="Ahearne A."/>
            <person name="Stevens C."/>
            <person name="Phillips K."/>
        </authorList>
    </citation>
    <scope>NUCLEOTIDE SEQUENCE [LARGE SCALE GENOMIC DNA]</scope>
    <source>
        <strain evidence="1 2">MIWBW</strain>
    </source>
</reference>
<proteinExistence type="predicted"/>
<name>A0ABT4ABM7_9BACT</name>
<dbReference type="EMBL" id="JAPNKA010000001">
    <property type="protein sequence ID" value="MCY1079083.1"/>
    <property type="molecule type" value="Genomic_DNA"/>
</dbReference>
<accession>A0ABT4ABM7</accession>
<gene>
    <name evidence="1" type="ORF">OV287_31935</name>
</gene>
<sequence>MVNEREEIRRKVMAAVGGRPVRWTDHRTTKGGFPGREWALEIFDVPFAEQRALHGRLFDEIKMPLYQEKRLALTILFHTPENTDRYYPWVREELAAEQAGAARATP</sequence>
<keyword evidence="2" id="KW-1185">Reference proteome</keyword>
<organism evidence="1 2">
    <name type="scientific">Archangium lansingense</name>
    <dbReference type="NCBI Taxonomy" id="2995310"/>
    <lineage>
        <taxon>Bacteria</taxon>
        <taxon>Pseudomonadati</taxon>
        <taxon>Myxococcota</taxon>
        <taxon>Myxococcia</taxon>
        <taxon>Myxococcales</taxon>
        <taxon>Cystobacterineae</taxon>
        <taxon>Archangiaceae</taxon>
        <taxon>Archangium</taxon>
    </lineage>
</organism>
<evidence type="ECO:0008006" key="3">
    <source>
        <dbReference type="Google" id="ProtNLM"/>
    </source>
</evidence>
<dbReference type="RefSeq" id="WP_267537820.1">
    <property type="nucleotide sequence ID" value="NZ_JAPNKA010000001.1"/>
</dbReference>